<proteinExistence type="predicted"/>
<evidence type="ECO:0008006" key="3">
    <source>
        <dbReference type="Google" id="ProtNLM"/>
    </source>
</evidence>
<protein>
    <recommendedName>
        <fullName evidence="3">Hydrolase</fullName>
    </recommendedName>
</protein>
<gene>
    <name evidence="1" type="ORF">EV142_10294</name>
</gene>
<accession>A0ABY2B0Z9</accession>
<dbReference type="Proteomes" id="UP000295270">
    <property type="component" value="Unassembled WGS sequence"/>
</dbReference>
<name>A0ABY2B0Z9_9FLAO</name>
<evidence type="ECO:0000313" key="2">
    <source>
        <dbReference type="Proteomes" id="UP000295270"/>
    </source>
</evidence>
<dbReference type="EMBL" id="SLWA01000002">
    <property type="protein sequence ID" value="TCN59476.1"/>
    <property type="molecule type" value="Genomic_DNA"/>
</dbReference>
<keyword evidence="2" id="KW-1185">Reference proteome</keyword>
<evidence type="ECO:0000313" key="1">
    <source>
        <dbReference type="EMBL" id="TCN59476.1"/>
    </source>
</evidence>
<organism evidence="1 2">
    <name type="scientific">Flavobacterium circumlabens</name>
    <dbReference type="NCBI Taxonomy" id="2133765"/>
    <lineage>
        <taxon>Bacteria</taxon>
        <taxon>Pseudomonadati</taxon>
        <taxon>Bacteroidota</taxon>
        <taxon>Flavobacteriia</taxon>
        <taxon>Flavobacteriales</taxon>
        <taxon>Flavobacteriaceae</taxon>
        <taxon>Flavobacterium</taxon>
    </lineage>
</organism>
<reference evidence="1 2" key="1">
    <citation type="journal article" date="2015" name="Stand. Genomic Sci.">
        <title>Genomic Encyclopedia of Bacterial and Archaeal Type Strains, Phase III: the genomes of soil and plant-associated and newly described type strains.</title>
        <authorList>
            <person name="Whitman W.B."/>
            <person name="Woyke T."/>
            <person name="Klenk H.P."/>
            <person name="Zhou Y."/>
            <person name="Lilburn T.G."/>
            <person name="Beck B.J."/>
            <person name="De Vos P."/>
            <person name="Vandamme P."/>
            <person name="Eisen J.A."/>
            <person name="Garrity G."/>
            <person name="Hugenholtz P."/>
            <person name="Kyrpides N.C."/>
        </authorList>
    </citation>
    <scope>NUCLEOTIDE SEQUENCE [LARGE SCALE GENOMIC DNA]</scope>
    <source>
        <strain evidence="1 2">P5626</strain>
    </source>
</reference>
<sequence>MTKLDRPALILIDIQKAQELQNNPFKVNMV</sequence>
<comment type="caution">
    <text evidence="1">The sequence shown here is derived from an EMBL/GenBank/DDBJ whole genome shotgun (WGS) entry which is preliminary data.</text>
</comment>